<accession>A0A1G1WG78</accession>
<dbReference type="GO" id="GO:0003677">
    <property type="term" value="F:DNA binding"/>
    <property type="evidence" value="ECO:0007669"/>
    <property type="project" value="InterPro"/>
</dbReference>
<dbReference type="InterPro" id="IPR011260">
    <property type="entry name" value="RNAP_asu_C"/>
</dbReference>
<dbReference type="InterPro" id="IPR013324">
    <property type="entry name" value="RNA_pol_sigma_r3/r4-like"/>
</dbReference>
<proteinExistence type="predicted"/>
<dbReference type="GO" id="GO:0003899">
    <property type="term" value="F:DNA-directed RNA polymerase activity"/>
    <property type="evidence" value="ECO:0007669"/>
    <property type="project" value="InterPro"/>
</dbReference>
<feature type="coiled-coil region" evidence="1">
    <location>
        <begin position="171"/>
        <end position="205"/>
    </location>
</feature>
<reference evidence="3 4" key="1">
    <citation type="journal article" date="2016" name="Nat. Commun.">
        <title>Thousands of microbial genomes shed light on interconnected biogeochemical processes in an aquifer system.</title>
        <authorList>
            <person name="Anantharaman K."/>
            <person name="Brown C.T."/>
            <person name="Hug L.A."/>
            <person name="Sharon I."/>
            <person name="Castelle C.J."/>
            <person name="Probst A.J."/>
            <person name="Thomas B.C."/>
            <person name="Singh A."/>
            <person name="Wilkins M.J."/>
            <person name="Karaoz U."/>
            <person name="Brodie E.L."/>
            <person name="Williams K.H."/>
            <person name="Hubbard S.S."/>
            <person name="Banfield J.F."/>
        </authorList>
    </citation>
    <scope>NUCLEOTIDE SEQUENCE [LARGE SCALE GENOMIC DNA]</scope>
</reference>
<comment type="caution">
    <text evidence="3">The sequence shown here is derived from an EMBL/GenBank/DDBJ whole genome shotgun (WGS) entry which is preliminary data.</text>
</comment>
<dbReference type="SUPFAM" id="SSF88659">
    <property type="entry name" value="Sigma3 and sigma4 domains of RNA polymerase sigma factors"/>
    <property type="match status" value="1"/>
</dbReference>
<dbReference type="GO" id="GO:0006351">
    <property type="term" value="P:DNA-templated transcription"/>
    <property type="evidence" value="ECO:0007669"/>
    <property type="project" value="InterPro"/>
</dbReference>
<dbReference type="Gene3D" id="1.10.10.10">
    <property type="entry name" value="Winged helix-like DNA-binding domain superfamily/Winged helix DNA-binding domain"/>
    <property type="match status" value="1"/>
</dbReference>
<sequence>MTEEILIPCPNCGQDLKPDRDVGHSLVIYGSQVAMNYQIFSGVVVHCPTCRADVSEYLRSFVNGYSQLVSDTFSPTNVYGDIREFIRVMREAIAKLPEPTRGGKLSMIQALLLRYGLDGNKPLSLQKVSEAVGLTTEESVRQRLAEAFRRLRQFQISVPILEALNRGAQSNRVLQTKLAEADETIASLEGEVQKYRIEVELSRQRILHSGLEVREISDVMLLGIERLDLPLRGYNALARTTRGNCQTIGDVLSKSPKEILALRNFGVDSLRSLIAALRKIGIEVEEYWGKDLEKRYKL</sequence>
<organism evidence="3 4">
    <name type="scientific">Candidatus Woykebacteria bacterium RBG_16_43_9</name>
    <dbReference type="NCBI Taxonomy" id="1802596"/>
    <lineage>
        <taxon>Bacteria</taxon>
        <taxon>Candidatus Woykeibacteriota</taxon>
    </lineage>
</organism>
<name>A0A1G1WG78_9BACT</name>
<dbReference type="STRING" id="1802596.A2Z11_00305"/>
<feature type="domain" description="RNA polymerase alpha subunit C-terminal" evidence="2">
    <location>
        <begin position="217"/>
        <end position="278"/>
    </location>
</feature>
<evidence type="ECO:0000256" key="1">
    <source>
        <dbReference type="SAM" id="Coils"/>
    </source>
</evidence>
<dbReference type="Pfam" id="PF03118">
    <property type="entry name" value="RNA_pol_A_CTD"/>
    <property type="match status" value="1"/>
</dbReference>
<dbReference type="EMBL" id="MHCS01000012">
    <property type="protein sequence ID" value="OGY26728.1"/>
    <property type="molecule type" value="Genomic_DNA"/>
</dbReference>
<dbReference type="AlphaFoldDB" id="A0A1G1WG78"/>
<evidence type="ECO:0000313" key="4">
    <source>
        <dbReference type="Proteomes" id="UP000176389"/>
    </source>
</evidence>
<protein>
    <recommendedName>
        <fullName evidence="2">RNA polymerase alpha subunit C-terminal domain-containing protein</fullName>
    </recommendedName>
</protein>
<dbReference type="InterPro" id="IPR036388">
    <property type="entry name" value="WH-like_DNA-bd_sf"/>
</dbReference>
<dbReference type="Gene3D" id="1.10.150.20">
    <property type="entry name" value="5' to 3' exonuclease, C-terminal subdomain"/>
    <property type="match status" value="1"/>
</dbReference>
<gene>
    <name evidence="3" type="ORF">A2Z11_00305</name>
</gene>
<keyword evidence="1" id="KW-0175">Coiled coil</keyword>
<dbReference type="Proteomes" id="UP000176389">
    <property type="component" value="Unassembled WGS sequence"/>
</dbReference>
<dbReference type="SUPFAM" id="SSF47789">
    <property type="entry name" value="C-terminal domain of RNA polymerase alpha subunit"/>
    <property type="match status" value="1"/>
</dbReference>
<evidence type="ECO:0000259" key="2">
    <source>
        <dbReference type="Pfam" id="PF03118"/>
    </source>
</evidence>
<evidence type="ECO:0000313" key="3">
    <source>
        <dbReference type="EMBL" id="OGY26728.1"/>
    </source>
</evidence>